<organism evidence="7 8">
    <name type="scientific">Candidatus Sulfobium mesophilum</name>
    <dbReference type="NCBI Taxonomy" id="2016548"/>
    <lineage>
        <taxon>Bacteria</taxon>
        <taxon>Pseudomonadati</taxon>
        <taxon>Nitrospirota</taxon>
        <taxon>Nitrospiria</taxon>
        <taxon>Nitrospirales</taxon>
        <taxon>Nitrospiraceae</taxon>
        <taxon>Candidatus Sulfobium</taxon>
    </lineage>
</organism>
<evidence type="ECO:0000256" key="6">
    <source>
        <dbReference type="SAM" id="Phobius"/>
    </source>
</evidence>
<protein>
    <submittedName>
        <fullName evidence="7">Cytochrome c oxidase, coo3-type, subunit IV (Cox D)</fullName>
        <ecNumber evidence="7">1.9.3.1</ecNumber>
    </submittedName>
</protein>
<evidence type="ECO:0000313" key="7">
    <source>
        <dbReference type="EMBL" id="SPQ00726.1"/>
    </source>
</evidence>
<dbReference type="NCBIfam" id="TIGR02229">
    <property type="entry name" value="caa3_sub_IV"/>
    <property type="match status" value="1"/>
</dbReference>
<keyword evidence="4 6" id="KW-1133">Transmembrane helix</keyword>
<dbReference type="EMBL" id="OUUY01000076">
    <property type="protein sequence ID" value="SPQ00726.1"/>
    <property type="molecule type" value="Genomic_DNA"/>
</dbReference>
<name>A0A2U3QH30_9BACT</name>
<evidence type="ECO:0000313" key="8">
    <source>
        <dbReference type="Proteomes" id="UP000245125"/>
    </source>
</evidence>
<feature type="transmembrane region" description="Helical" evidence="6">
    <location>
        <begin position="70"/>
        <end position="92"/>
    </location>
</feature>
<proteinExistence type="predicted"/>
<evidence type="ECO:0000256" key="1">
    <source>
        <dbReference type="ARBA" id="ARBA00004651"/>
    </source>
</evidence>
<keyword evidence="5 6" id="KW-0472">Membrane</keyword>
<evidence type="ECO:0000256" key="5">
    <source>
        <dbReference type="ARBA" id="ARBA00023136"/>
    </source>
</evidence>
<dbReference type="Proteomes" id="UP000245125">
    <property type="component" value="Unassembled WGS sequence"/>
</dbReference>
<accession>A0A2U3QH30</accession>
<gene>
    <name evidence="7" type="ORF">NBG4_300033</name>
</gene>
<evidence type="ECO:0000256" key="2">
    <source>
        <dbReference type="ARBA" id="ARBA00022475"/>
    </source>
</evidence>
<dbReference type="InterPro" id="IPR011743">
    <property type="entry name" value="Caa3_sub_IV"/>
</dbReference>
<dbReference type="EC" id="1.9.3.1" evidence="7"/>
<keyword evidence="2" id="KW-1003">Cell membrane</keyword>
<keyword evidence="8" id="KW-1185">Reference proteome</keyword>
<keyword evidence="7" id="KW-0560">Oxidoreductase</keyword>
<feature type="transmembrane region" description="Helical" evidence="6">
    <location>
        <begin position="20"/>
        <end position="37"/>
    </location>
</feature>
<dbReference type="InterPro" id="IPR005171">
    <property type="entry name" value="Cyt_c_oxidase_su4_prok"/>
</dbReference>
<feature type="transmembrane region" description="Helical" evidence="6">
    <location>
        <begin position="44"/>
        <end position="64"/>
    </location>
</feature>
<keyword evidence="3 6" id="KW-0812">Transmembrane</keyword>
<dbReference type="Pfam" id="PF03626">
    <property type="entry name" value="COX4_pro"/>
    <property type="match status" value="1"/>
</dbReference>
<comment type="subcellular location">
    <subcellularLocation>
        <location evidence="1">Cell membrane</location>
        <topology evidence="1">Multi-pass membrane protein</topology>
    </subcellularLocation>
</comment>
<dbReference type="GO" id="GO:0005886">
    <property type="term" value="C:plasma membrane"/>
    <property type="evidence" value="ECO:0007669"/>
    <property type="project" value="UniProtKB-SubCell"/>
</dbReference>
<reference evidence="8" key="1">
    <citation type="submission" date="2018-03" db="EMBL/GenBank/DDBJ databases">
        <authorList>
            <person name="Zecchin S."/>
        </authorList>
    </citation>
    <scope>NUCLEOTIDE SEQUENCE [LARGE SCALE GENOMIC DNA]</scope>
</reference>
<evidence type="ECO:0000256" key="4">
    <source>
        <dbReference type="ARBA" id="ARBA00022989"/>
    </source>
</evidence>
<dbReference type="GO" id="GO:0016491">
    <property type="term" value="F:oxidoreductase activity"/>
    <property type="evidence" value="ECO:0007669"/>
    <property type="project" value="UniProtKB-KW"/>
</dbReference>
<sequence length="97" mass="10985">MQGETEKSDHIVPYGTYVNVWIALMLLLAATIAVAKVEFSKYSVFANLLIASLKAGLVLFFFMHLKYEKWVLKAMLFMVIATLTAVIALFFADVMFR</sequence>
<dbReference type="AlphaFoldDB" id="A0A2U3QH30"/>
<evidence type="ECO:0000256" key="3">
    <source>
        <dbReference type="ARBA" id="ARBA00022692"/>
    </source>
</evidence>